<evidence type="ECO:0000256" key="5">
    <source>
        <dbReference type="ARBA" id="ARBA00022723"/>
    </source>
</evidence>
<keyword evidence="5" id="KW-0479">Metal-binding</keyword>
<name>A0A0F9NEU4_9ZZZZ</name>
<evidence type="ECO:0000256" key="4">
    <source>
        <dbReference type="ARBA" id="ARBA00022679"/>
    </source>
</evidence>
<dbReference type="Pfam" id="PF00266">
    <property type="entry name" value="Aminotran_5"/>
    <property type="match status" value="1"/>
</dbReference>
<comment type="cofactor">
    <cofactor evidence="1">
        <name>pyridoxal 5'-phosphate</name>
        <dbReference type="ChEBI" id="CHEBI:597326"/>
    </cofactor>
</comment>
<evidence type="ECO:0000259" key="9">
    <source>
        <dbReference type="Pfam" id="PF00266"/>
    </source>
</evidence>
<evidence type="ECO:0000256" key="3">
    <source>
        <dbReference type="ARBA" id="ARBA00012239"/>
    </source>
</evidence>
<keyword evidence="8" id="KW-0411">Iron-sulfur</keyword>
<dbReference type="SUPFAM" id="SSF53383">
    <property type="entry name" value="PLP-dependent transferases"/>
    <property type="match status" value="1"/>
</dbReference>
<dbReference type="InterPro" id="IPR015422">
    <property type="entry name" value="PyrdxlP-dep_Trfase_small"/>
</dbReference>
<dbReference type="GO" id="GO:0031071">
    <property type="term" value="F:cysteine desulfurase activity"/>
    <property type="evidence" value="ECO:0007669"/>
    <property type="project" value="UniProtKB-EC"/>
</dbReference>
<dbReference type="Gene3D" id="3.40.640.10">
    <property type="entry name" value="Type I PLP-dependent aspartate aminotransferase-like (Major domain)"/>
    <property type="match status" value="1"/>
</dbReference>
<dbReference type="EC" id="2.8.1.7" evidence="3"/>
<evidence type="ECO:0000256" key="6">
    <source>
        <dbReference type="ARBA" id="ARBA00022898"/>
    </source>
</evidence>
<evidence type="ECO:0000313" key="10">
    <source>
        <dbReference type="EMBL" id="KKN18080.1"/>
    </source>
</evidence>
<protein>
    <recommendedName>
        <fullName evidence="3">cysteine desulfurase</fullName>
        <ecNumber evidence="3">2.8.1.7</ecNumber>
    </recommendedName>
</protein>
<dbReference type="PANTHER" id="PTHR11601:SF34">
    <property type="entry name" value="CYSTEINE DESULFURASE"/>
    <property type="match status" value="1"/>
</dbReference>
<organism evidence="10">
    <name type="scientific">marine sediment metagenome</name>
    <dbReference type="NCBI Taxonomy" id="412755"/>
    <lineage>
        <taxon>unclassified sequences</taxon>
        <taxon>metagenomes</taxon>
        <taxon>ecological metagenomes</taxon>
    </lineage>
</organism>
<feature type="domain" description="Aminotransferase class V" evidence="9">
    <location>
        <begin position="5"/>
        <end position="335"/>
    </location>
</feature>
<reference evidence="10" key="1">
    <citation type="journal article" date="2015" name="Nature">
        <title>Complex archaea that bridge the gap between prokaryotes and eukaryotes.</title>
        <authorList>
            <person name="Spang A."/>
            <person name="Saw J.H."/>
            <person name="Jorgensen S.L."/>
            <person name="Zaremba-Niedzwiedzka K."/>
            <person name="Martijn J."/>
            <person name="Lind A.E."/>
            <person name="van Eijk R."/>
            <person name="Schleper C."/>
            <person name="Guy L."/>
            <person name="Ettema T.J."/>
        </authorList>
    </citation>
    <scope>NUCLEOTIDE SEQUENCE</scope>
</reference>
<dbReference type="GO" id="GO:0046872">
    <property type="term" value="F:metal ion binding"/>
    <property type="evidence" value="ECO:0007669"/>
    <property type="project" value="UniProtKB-KW"/>
</dbReference>
<dbReference type="AlphaFoldDB" id="A0A0F9NEU4"/>
<dbReference type="Gene3D" id="1.10.260.50">
    <property type="match status" value="1"/>
</dbReference>
<dbReference type="Gene3D" id="3.90.1150.10">
    <property type="entry name" value="Aspartate Aminotransferase, domain 1"/>
    <property type="match status" value="1"/>
</dbReference>
<keyword evidence="6" id="KW-0663">Pyridoxal phosphate</keyword>
<keyword evidence="4" id="KW-0808">Transferase</keyword>
<dbReference type="InterPro" id="IPR020578">
    <property type="entry name" value="Aminotrans_V_PyrdxlP_BS"/>
</dbReference>
<gene>
    <name evidence="10" type="ORF">LCGC14_0959390</name>
</gene>
<comment type="caution">
    <text evidence="10">The sequence shown here is derived from an EMBL/GenBank/DDBJ whole genome shotgun (WGS) entry which is preliminary data.</text>
</comment>
<proteinExistence type="inferred from homology"/>
<keyword evidence="7" id="KW-0408">Iron</keyword>
<accession>A0A0F9NEU4</accession>
<dbReference type="PROSITE" id="PS00595">
    <property type="entry name" value="AA_TRANSFER_CLASS_5"/>
    <property type="match status" value="1"/>
</dbReference>
<sequence length="365" mass="39670">MKDLYLDTNAHVPLHPKALKAYVDFNNSKAGHGNPSSPSVPGREAATALEEARGRIAESIGAKSPNQIVFTSSATQACQWAMEILIKKAPTIAISPLEHNAVSDAFLKVTDPHDTKLKINSDGLVIDDRNFEGVACIYVQSEIGTIQPIDKLNCEYIFSDMTQSLGKMHVDVAELDVDLAAFGAHKFGGPTGVGFLYLKNTSDWAEFGTGSRYFMDYPGTPNVGGVVSTAVALEEAIYTLQERTERMLEFRTILESGLKELDFEVIGEGERRVPNTTFVKVPCDKKANCGLALMMELGDFSVYGVHVGLGSACGSMYTGGSPLMEALGTPSDGQDYIRLSQWGDYGADEANYVLTRIQNARRTYI</sequence>
<comment type="similarity">
    <text evidence="2">Belongs to the class-V pyridoxal-phosphate-dependent aminotransferase family. NifS/IscS subfamily.</text>
</comment>
<dbReference type="EMBL" id="LAZR01003461">
    <property type="protein sequence ID" value="KKN18080.1"/>
    <property type="molecule type" value="Genomic_DNA"/>
</dbReference>
<evidence type="ECO:0000256" key="2">
    <source>
        <dbReference type="ARBA" id="ARBA00006490"/>
    </source>
</evidence>
<dbReference type="InterPro" id="IPR015424">
    <property type="entry name" value="PyrdxlP-dep_Trfase"/>
</dbReference>
<dbReference type="InterPro" id="IPR016454">
    <property type="entry name" value="Cysteine_dSase"/>
</dbReference>
<evidence type="ECO:0000256" key="7">
    <source>
        <dbReference type="ARBA" id="ARBA00023004"/>
    </source>
</evidence>
<dbReference type="GO" id="GO:0051536">
    <property type="term" value="F:iron-sulfur cluster binding"/>
    <property type="evidence" value="ECO:0007669"/>
    <property type="project" value="UniProtKB-KW"/>
</dbReference>
<dbReference type="InterPro" id="IPR000192">
    <property type="entry name" value="Aminotrans_V_dom"/>
</dbReference>
<dbReference type="InterPro" id="IPR015421">
    <property type="entry name" value="PyrdxlP-dep_Trfase_major"/>
</dbReference>
<dbReference type="PIRSF" id="PIRSF005572">
    <property type="entry name" value="NifS"/>
    <property type="match status" value="1"/>
</dbReference>
<evidence type="ECO:0000256" key="8">
    <source>
        <dbReference type="ARBA" id="ARBA00023014"/>
    </source>
</evidence>
<dbReference type="PANTHER" id="PTHR11601">
    <property type="entry name" value="CYSTEINE DESULFURYLASE FAMILY MEMBER"/>
    <property type="match status" value="1"/>
</dbReference>
<evidence type="ECO:0000256" key="1">
    <source>
        <dbReference type="ARBA" id="ARBA00001933"/>
    </source>
</evidence>